<feature type="compositionally biased region" description="Basic and acidic residues" evidence="1">
    <location>
        <begin position="164"/>
        <end position="177"/>
    </location>
</feature>
<proteinExistence type="predicted"/>
<dbReference type="OrthoDB" id="3798321at2759"/>
<feature type="region of interest" description="Disordered" evidence="1">
    <location>
        <begin position="19"/>
        <end position="50"/>
    </location>
</feature>
<sequence length="305" mass="33421">MSSASYIYNRRRSLPMNLHMNLTRSPPSTTSRPALRKWRPPTPRFPSLRATGRSPLALPWDSDIPPVPAMSFWEPDTPSEQDEDIDTGLEVIYSPSVYGDTMCSISPEVVHGMGVLPSPVASAGLRKASVHVDVDTDVAGFVYTWSPRFMFPRTPPVPPHNATKAKEDGAEMHDGKRSSTTTTSSSSSSSSSPSSASNPTSSITNSSVPSLSYSTETISTTSSSTSIVEKLRVGEHQYKQTGSGHFKDAPKSKRSIVDLRLNKTGIGAQHIGWSHSQSPVTLFFKSKEVEHKETIRERRWKASFI</sequence>
<reference evidence="2" key="1">
    <citation type="journal article" date="2020" name="Stud. Mycol.">
        <title>101 Dothideomycetes genomes: a test case for predicting lifestyles and emergence of pathogens.</title>
        <authorList>
            <person name="Haridas S."/>
            <person name="Albert R."/>
            <person name="Binder M."/>
            <person name="Bloem J."/>
            <person name="Labutti K."/>
            <person name="Salamov A."/>
            <person name="Andreopoulos B."/>
            <person name="Baker S."/>
            <person name="Barry K."/>
            <person name="Bills G."/>
            <person name="Bluhm B."/>
            <person name="Cannon C."/>
            <person name="Castanera R."/>
            <person name="Culley D."/>
            <person name="Daum C."/>
            <person name="Ezra D."/>
            <person name="Gonzalez J."/>
            <person name="Henrissat B."/>
            <person name="Kuo A."/>
            <person name="Liang C."/>
            <person name="Lipzen A."/>
            <person name="Lutzoni F."/>
            <person name="Magnuson J."/>
            <person name="Mondo S."/>
            <person name="Nolan M."/>
            <person name="Ohm R."/>
            <person name="Pangilinan J."/>
            <person name="Park H.-J."/>
            <person name="Ramirez L."/>
            <person name="Alfaro M."/>
            <person name="Sun H."/>
            <person name="Tritt A."/>
            <person name="Yoshinaga Y."/>
            <person name="Zwiers L.-H."/>
            <person name="Turgeon B."/>
            <person name="Goodwin S."/>
            <person name="Spatafora J."/>
            <person name="Crous P."/>
            <person name="Grigoriev I."/>
        </authorList>
    </citation>
    <scope>NUCLEOTIDE SEQUENCE</scope>
    <source>
        <strain evidence="2">CBS 122681</strain>
    </source>
</reference>
<organism evidence="2 3">
    <name type="scientific">Lophiostoma macrostomum CBS 122681</name>
    <dbReference type="NCBI Taxonomy" id="1314788"/>
    <lineage>
        <taxon>Eukaryota</taxon>
        <taxon>Fungi</taxon>
        <taxon>Dikarya</taxon>
        <taxon>Ascomycota</taxon>
        <taxon>Pezizomycotina</taxon>
        <taxon>Dothideomycetes</taxon>
        <taxon>Pleosporomycetidae</taxon>
        <taxon>Pleosporales</taxon>
        <taxon>Lophiostomataceae</taxon>
        <taxon>Lophiostoma</taxon>
    </lineage>
</organism>
<feature type="compositionally biased region" description="Polar residues" evidence="1">
    <location>
        <begin position="20"/>
        <end position="32"/>
    </location>
</feature>
<feature type="compositionally biased region" description="Low complexity" evidence="1">
    <location>
        <begin position="178"/>
        <end position="215"/>
    </location>
</feature>
<name>A0A6A6T690_9PLEO</name>
<gene>
    <name evidence="2" type="ORF">K491DRAFT_431196</name>
</gene>
<protein>
    <submittedName>
        <fullName evidence="2">Uncharacterized protein</fullName>
    </submittedName>
</protein>
<dbReference type="Proteomes" id="UP000799324">
    <property type="component" value="Unassembled WGS sequence"/>
</dbReference>
<evidence type="ECO:0000313" key="2">
    <source>
        <dbReference type="EMBL" id="KAF2655386.1"/>
    </source>
</evidence>
<evidence type="ECO:0000256" key="1">
    <source>
        <dbReference type="SAM" id="MobiDB-lite"/>
    </source>
</evidence>
<dbReference type="AlphaFoldDB" id="A0A6A6T690"/>
<evidence type="ECO:0000313" key="3">
    <source>
        <dbReference type="Proteomes" id="UP000799324"/>
    </source>
</evidence>
<dbReference type="EMBL" id="MU004350">
    <property type="protein sequence ID" value="KAF2655386.1"/>
    <property type="molecule type" value="Genomic_DNA"/>
</dbReference>
<keyword evidence="3" id="KW-1185">Reference proteome</keyword>
<accession>A0A6A6T690</accession>
<feature type="region of interest" description="Disordered" evidence="1">
    <location>
        <begin position="152"/>
        <end position="215"/>
    </location>
</feature>